<dbReference type="Gene3D" id="3.10.129.10">
    <property type="entry name" value="Hotdog Thioesterase"/>
    <property type="match status" value="1"/>
</dbReference>
<organism evidence="1 2">
    <name type="scientific">Corallococcus terminator</name>
    <dbReference type="NCBI Taxonomy" id="2316733"/>
    <lineage>
        <taxon>Bacteria</taxon>
        <taxon>Pseudomonadati</taxon>
        <taxon>Myxococcota</taxon>
        <taxon>Myxococcia</taxon>
        <taxon>Myxococcales</taxon>
        <taxon>Cystobacterineae</taxon>
        <taxon>Myxococcaceae</taxon>
        <taxon>Corallococcus</taxon>
    </lineage>
</organism>
<proteinExistence type="predicted"/>
<dbReference type="Proteomes" id="UP000268094">
    <property type="component" value="Unassembled WGS sequence"/>
</dbReference>
<comment type="caution">
    <text evidence="1">The sequence shown here is derived from an EMBL/GenBank/DDBJ whole genome shotgun (WGS) entry which is preliminary data.</text>
</comment>
<protein>
    <submittedName>
        <fullName evidence="1">Uncharacterized protein</fullName>
    </submittedName>
</protein>
<dbReference type="EMBL" id="RAVZ01000007">
    <property type="protein sequence ID" value="RKG93532.1"/>
    <property type="molecule type" value="Genomic_DNA"/>
</dbReference>
<reference evidence="2" key="1">
    <citation type="submission" date="2018-09" db="EMBL/GenBank/DDBJ databases">
        <authorList>
            <person name="Livingstone P.G."/>
            <person name="Whitworth D.E."/>
        </authorList>
    </citation>
    <scope>NUCLEOTIDE SEQUENCE [LARGE SCALE GENOMIC DNA]</scope>
    <source>
        <strain evidence="2">CA054A</strain>
    </source>
</reference>
<sequence length="351" mass="38161">MSPDTRRLKRGQPSMLQAIAPASMSSSVSAVKSVTPWMDRPLMPLSEAAPYTVLSAQELYPRICVRDPYFALKDVTVLPGEVVARVPVQMDPDAQAMPIGLGEAGRHLAILGSCASALVAPKDGQHFYLASAARGQWLAPQAQERTTDLLWALAQAEYTGKRTCTARTLLSASDGTPLFRLEVDYNVLSAAAFTRLFGQAKLEMRAAPRPADNVQRTPEEWAKLRQNPYSKPLELTDWKHEDGTLRSSLVVTPELCKGHFAMHPVMPVAVVAGGMTRMATTLGRSLEQSDTARFVAKDVKLSADSLAYSGQTVVFGAQRTKVRGADHTFACFASVGERVVAQLDVTFTRVD</sequence>
<keyword evidence="2" id="KW-1185">Reference proteome</keyword>
<evidence type="ECO:0000313" key="1">
    <source>
        <dbReference type="EMBL" id="RKG93532.1"/>
    </source>
</evidence>
<evidence type="ECO:0000313" key="2">
    <source>
        <dbReference type="Proteomes" id="UP000268094"/>
    </source>
</evidence>
<dbReference type="OrthoDB" id="1117133at2"/>
<gene>
    <name evidence="1" type="ORF">D7V88_02265</name>
</gene>
<dbReference type="InterPro" id="IPR029069">
    <property type="entry name" value="HotDog_dom_sf"/>
</dbReference>
<accession>A0A3A8JCT9</accession>
<dbReference type="AlphaFoldDB" id="A0A3A8JCT9"/>
<dbReference type="SUPFAM" id="SSF54637">
    <property type="entry name" value="Thioesterase/thiol ester dehydrase-isomerase"/>
    <property type="match status" value="1"/>
</dbReference>
<name>A0A3A8JCT9_9BACT</name>